<proteinExistence type="predicted"/>
<feature type="region of interest" description="Disordered" evidence="1">
    <location>
        <begin position="528"/>
        <end position="584"/>
    </location>
</feature>
<dbReference type="InterPro" id="IPR025486">
    <property type="entry name" value="DUF4378"/>
</dbReference>
<sequence>MLIQQEMWKEAELKQKPPNVVARLMGLDTLPVQQAVFTVKKSLQEDHSHSLAGVLQGHWRQEDKYLQNPVLCEIPHEKHEYKDVYEVRQQPSKISYIKDQRPQNGRYDENSYENRMTLVRQKFIEAKRLATDQKLIQSKEFQDALEVLSSNRELFIKFLEEPNSLFSKHMHKLRIISPPSQTKCITVLKPSKKSEVKCDQSVEKQLYSAVEERKCDANKHHWTPGFSDVKVHNLSQPTRIVVLKPNPGKLHDIKNTVKSTASSAERLGDRDSCEALGTDGVIGSRVIAKEITHQMRKNMTGNQRDEKTLLTSVSSNGYVGDESSFNRSECDYMDEEGSNLSDSETVTPTSRHSWDHVNRIGSPYSISSVSRKSFSPESSVIREARKRLSERWALVAFNVNRREQRPTKRSSSTLGEMLAIPEVKKEEENGWGLTVSSSRQCDGEQNLEVLSPCLSTCGVKEGCSGELSSRNFSRSRSVPSSSTYEVTELNVGVSDAFISKPLVHNDIAKSKSGRSSFKGKVSSLFFSRNKKQGQEKSIPSSSVGCDDRLQPGGAEVDGKRNGLLLSVNDNRPNQTALSSSHKNSGGAFSLTTFNDVSNQGTFYPKGAHSVEKPMTCRNSRESQDHPGPVSVLQATVVDDVNNNVSPASESRTAGHLQALSRSPPIESIARSLSCNSSNLGTMLTGPLKLSRLLPRVEEEQERFMLVQNLLSSAGFHDERSDMIFTRWHSLDSPLNTMLLDEYLDRKAAAAAKCRERQSNQRLLFDCVNAALLNIGQTALLASYPWVGCCQGAWEDGPAGALVTQKVCELVRNWYSGEEESVPDESSSISLMVDRVAKREIAGREWAELMWLEIYEFSKDIGGLVLEELVEEALSDFTCG</sequence>
<evidence type="ECO:0000259" key="4">
    <source>
        <dbReference type="Pfam" id="PF14383"/>
    </source>
</evidence>
<dbReference type="PANTHER" id="PTHR46634">
    <property type="entry name" value="M REDUCTASE II SUBUNIT GAMMA, PUTATIVE (DUF3741)-RELATED"/>
    <property type="match status" value="1"/>
</dbReference>
<feature type="domain" description="DUF3741" evidence="2">
    <location>
        <begin position="120"/>
        <end position="164"/>
    </location>
</feature>
<dbReference type="Pfam" id="PF14383">
    <property type="entry name" value="VARLMGL"/>
    <property type="match status" value="1"/>
</dbReference>
<name>A0A8K0IKN1_COCNU</name>
<dbReference type="PANTHER" id="PTHR46634:SF3">
    <property type="entry name" value="M REDUCTASE II SUBUNIT GAMMA, PUTATIVE (DUF3741)-RELATED"/>
    <property type="match status" value="1"/>
</dbReference>
<protein>
    <submittedName>
        <fullName evidence="5">Uncharacterized protein</fullName>
    </submittedName>
</protein>
<evidence type="ECO:0000256" key="1">
    <source>
        <dbReference type="SAM" id="MobiDB-lite"/>
    </source>
</evidence>
<dbReference type="Pfam" id="PF14309">
    <property type="entry name" value="DUF4378"/>
    <property type="match status" value="1"/>
</dbReference>
<dbReference type="InterPro" id="IPR022212">
    <property type="entry name" value="DUF3741"/>
</dbReference>
<evidence type="ECO:0000259" key="2">
    <source>
        <dbReference type="Pfam" id="PF12552"/>
    </source>
</evidence>
<evidence type="ECO:0000313" key="6">
    <source>
        <dbReference type="Proteomes" id="UP000797356"/>
    </source>
</evidence>
<evidence type="ECO:0000313" key="5">
    <source>
        <dbReference type="EMBL" id="KAG1361452.1"/>
    </source>
</evidence>
<comment type="caution">
    <text evidence="5">The sequence shown here is derived from an EMBL/GenBank/DDBJ whole genome shotgun (WGS) entry which is preliminary data.</text>
</comment>
<reference evidence="5" key="1">
    <citation type="journal article" date="2017" name="Gigascience">
        <title>The genome draft of coconut (Cocos nucifera).</title>
        <authorList>
            <person name="Xiao Y."/>
            <person name="Xu P."/>
            <person name="Fan H."/>
            <person name="Baudouin L."/>
            <person name="Xia W."/>
            <person name="Bocs S."/>
            <person name="Xu J."/>
            <person name="Li Q."/>
            <person name="Guo A."/>
            <person name="Zhou L."/>
            <person name="Li J."/>
            <person name="Wu Y."/>
            <person name="Ma Z."/>
            <person name="Armero A."/>
            <person name="Issali A.E."/>
            <person name="Liu N."/>
            <person name="Peng M."/>
            <person name="Yang Y."/>
        </authorList>
    </citation>
    <scope>NUCLEOTIDE SEQUENCE</scope>
    <source>
        <tissue evidence="5">Spear leaf of Hainan Tall coconut</tissue>
    </source>
</reference>
<reference evidence="5" key="2">
    <citation type="submission" date="2019-07" db="EMBL/GenBank/DDBJ databases">
        <authorList>
            <person name="Yang Y."/>
            <person name="Bocs S."/>
            <person name="Baudouin L."/>
        </authorList>
    </citation>
    <scope>NUCLEOTIDE SEQUENCE</scope>
    <source>
        <tissue evidence="5">Spear leaf of Hainan Tall coconut</tissue>
    </source>
</reference>
<dbReference type="EMBL" id="CM017880">
    <property type="protein sequence ID" value="KAG1361452.1"/>
    <property type="molecule type" value="Genomic_DNA"/>
</dbReference>
<feature type="domain" description="DUF3741" evidence="4">
    <location>
        <begin position="14"/>
        <end position="34"/>
    </location>
</feature>
<dbReference type="Pfam" id="PF12552">
    <property type="entry name" value="DUF3741"/>
    <property type="match status" value="1"/>
</dbReference>
<feature type="region of interest" description="Disordered" evidence="1">
    <location>
        <begin position="334"/>
        <end position="354"/>
    </location>
</feature>
<feature type="compositionally biased region" description="Polar residues" evidence="1">
    <location>
        <begin position="338"/>
        <end position="351"/>
    </location>
</feature>
<feature type="domain" description="DUF4378" evidence="3">
    <location>
        <begin position="706"/>
        <end position="871"/>
    </location>
</feature>
<gene>
    <name evidence="5" type="ORF">COCNU_09G009150</name>
</gene>
<organism evidence="5 6">
    <name type="scientific">Cocos nucifera</name>
    <name type="common">Coconut palm</name>
    <dbReference type="NCBI Taxonomy" id="13894"/>
    <lineage>
        <taxon>Eukaryota</taxon>
        <taxon>Viridiplantae</taxon>
        <taxon>Streptophyta</taxon>
        <taxon>Embryophyta</taxon>
        <taxon>Tracheophyta</taxon>
        <taxon>Spermatophyta</taxon>
        <taxon>Magnoliopsida</taxon>
        <taxon>Liliopsida</taxon>
        <taxon>Arecaceae</taxon>
        <taxon>Arecoideae</taxon>
        <taxon>Cocoseae</taxon>
        <taxon>Attaleinae</taxon>
        <taxon>Cocos</taxon>
    </lineage>
</organism>
<feature type="compositionally biased region" description="Polar residues" evidence="1">
    <location>
        <begin position="567"/>
        <end position="583"/>
    </location>
</feature>
<dbReference type="Proteomes" id="UP000797356">
    <property type="component" value="Chromosome 9"/>
</dbReference>
<keyword evidence="6" id="KW-1185">Reference proteome</keyword>
<dbReference type="OrthoDB" id="1932693at2759"/>
<dbReference type="InterPro" id="IPR032795">
    <property type="entry name" value="DUF3741-assoc"/>
</dbReference>
<accession>A0A8K0IKN1</accession>
<evidence type="ECO:0000259" key="3">
    <source>
        <dbReference type="Pfam" id="PF14309"/>
    </source>
</evidence>
<dbReference type="AlphaFoldDB" id="A0A8K0IKN1"/>